<dbReference type="InterPro" id="IPR000281">
    <property type="entry name" value="HTH_RpiR"/>
</dbReference>
<dbReference type="EMBL" id="QZEZ01000001">
    <property type="protein sequence ID" value="RJK97962.1"/>
    <property type="molecule type" value="Genomic_DNA"/>
</dbReference>
<gene>
    <name evidence="6" type="ORF">D5H78_03090</name>
</gene>
<dbReference type="InterPro" id="IPR009057">
    <property type="entry name" value="Homeodomain-like_sf"/>
</dbReference>
<accession>A0A3A3Z3H8</accession>
<dbReference type="Gene3D" id="3.40.50.10490">
    <property type="entry name" value="Glucose-6-phosphate isomerase like protein, domain 1"/>
    <property type="match status" value="1"/>
</dbReference>
<keyword evidence="7" id="KW-1185">Reference proteome</keyword>
<dbReference type="SUPFAM" id="SSF46689">
    <property type="entry name" value="Homeodomain-like"/>
    <property type="match status" value="1"/>
</dbReference>
<dbReference type="InterPro" id="IPR036388">
    <property type="entry name" value="WH-like_DNA-bd_sf"/>
</dbReference>
<dbReference type="OrthoDB" id="370421at2"/>
<dbReference type="InterPro" id="IPR035472">
    <property type="entry name" value="RpiR-like_SIS"/>
</dbReference>
<dbReference type="Gene3D" id="1.10.10.10">
    <property type="entry name" value="Winged helix-like DNA-binding domain superfamily/Winged helix DNA-binding domain"/>
    <property type="match status" value="1"/>
</dbReference>
<evidence type="ECO:0000313" key="7">
    <source>
        <dbReference type="Proteomes" id="UP000265614"/>
    </source>
</evidence>
<feature type="domain" description="HTH rpiR-type" evidence="4">
    <location>
        <begin position="18"/>
        <end position="94"/>
    </location>
</feature>
<dbReference type="GO" id="GO:0097367">
    <property type="term" value="F:carbohydrate derivative binding"/>
    <property type="evidence" value="ECO:0007669"/>
    <property type="project" value="InterPro"/>
</dbReference>
<reference evidence="6 7" key="1">
    <citation type="submission" date="2018-09" db="EMBL/GenBank/DDBJ databases">
        <title>YIM 75000 draft genome.</title>
        <authorList>
            <person name="Tang S."/>
            <person name="Feng Y."/>
        </authorList>
    </citation>
    <scope>NUCLEOTIDE SEQUENCE [LARGE SCALE GENOMIC DNA]</scope>
    <source>
        <strain evidence="6 7">YIM 75000</strain>
    </source>
</reference>
<protein>
    <submittedName>
        <fullName evidence="6">MurR/RpiR family transcriptional regulator</fullName>
    </submittedName>
</protein>
<dbReference type="PANTHER" id="PTHR30514">
    <property type="entry name" value="GLUCOKINASE"/>
    <property type="match status" value="1"/>
</dbReference>
<keyword evidence="2" id="KW-0238">DNA-binding</keyword>
<dbReference type="SUPFAM" id="SSF53697">
    <property type="entry name" value="SIS domain"/>
    <property type="match status" value="1"/>
</dbReference>
<dbReference type="CDD" id="cd05013">
    <property type="entry name" value="SIS_RpiR"/>
    <property type="match status" value="1"/>
</dbReference>
<dbReference type="GO" id="GO:0003700">
    <property type="term" value="F:DNA-binding transcription factor activity"/>
    <property type="evidence" value="ECO:0007669"/>
    <property type="project" value="InterPro"/>
</dbReference>
<sequence>MRRVSDLVVPEQGGAAGAPLLVRLRAALPDLAPAERRVGQRVLDDPYGTAALTISELAQAAATSETTVIRFCKALGLPGYPQLRLTLAAESGGGGAAQEVGAEIGPDDDLRDVVAKVAWADARAVEETAQQLDVPALERVVDALAGAARVDVYGVGASAFVAADLQQKLHRIGRVAFAWSDTHIALTSAALLRPGDVAVAVSHTGTTAEVVEALRLAGRRGATTVAVTNFPRSPVARAADHVLTTAARETTYRSGAMASRIAQLVLVDCLFIGLAQRLLPEAREALGVTYEAVRAHHLDGRSADR</sequence>
<evidence type="ECO:0000259" key="4">
    <source>
        <dbReference type="PROSITE" id="PS51071"/>
    </source>
</evidence>
<dbReference type="PANTHER" id="PTHR30514:SF1">
    <property type="entry name" value="HTH-TYPE TRANSCRIPTIONAL REGULATOR HEXR-RELATED"/>
    <property type="match status" value="1"/>
</dbReference>
<dbReference type="InterPro" id="IPR001347">
    <property type="entry name" value="SIS_dom"/>
</dbReference>
<evidence type="ECO:0000256" key="3">
    <source>
        <dbReference type="ARBA" id="ARBA00023163"/>
    </source>
</evidence>
<dbReference type="Proteomes" id="UP000265614">
    <property type="component" value="Unassembled WGS sequence"/>
</dbReference>
<evidence type="ECO:0000313" key="6">
    <source>
        <dbReference type="EMBL" id="RJK97962.1"/>
    </source>
</evidence>
<feature type="domain" description="SIS" evidence="5">
    <location>
        <begin position="140"/>
        <end position="280"/>
    </location>
</feature>
<keyword evidence="1" id="KW-0805">Transcription regulation</keyword>
<name>A0A3A3Z3H8_9ACTN</name>
<evidence type="ECO:0000256" key="1">
    <source>
        <dbReference type="ARBA" id="ARBA00023015"/>
    </source>
</evidence>
<keyword evidence="3" id="KW-0804">Transcription</keyword>
<evidence type="ECO:0000259" key="5">
    <source>
        <dbReference type="PROSITE" id="PS51464"/>
    </source>
</evidence>
<dbReference type="PROSITE" id="PS51071">
    <property type="entry name" value="HTH_RPIR"/>
    <property type="match status" value="1"/>
</dbReference>
<dbReference type="AlphaFoldDB" id="A0A3A3Z3H8"/>
<proteinExistence type="predicted"/>
<dbReference type="Pfam" id="PF01380">
    <property type="entry name" value="SIS"/>
    <property type="match status" value="1"/>
</dbReference>
<dbReference type="PROSITE" id="PS51464">
    <property type="entry name" value="SIS"/>
    <property type="match status" value="1"/>
</dbReference>
<evidence type="ECO:0000256" key="2">
    <source>
        <dbReference type="ARBA" id="ARBA00023125"/>
    </source>
</evidence>
<dbReference type="Pfam" id="PF01418">
    <property type="entry name" value="HTH_6"/>
    <property type="match status" value="1"/>
</dbReference>
<comment type="caution">
    <text evidence="6">The sequence shown here is derived from an EMBL/GenBank/DDBJ whole genome shotgun (WGS) entry which is preliminary data.</text>
</comment>
<organism evidence="6 7">
    <name type="scientific">Vallicoccus soli</name>
    <dbReference type="NCBI Taxonomy" id="2339232"/>
    <lineage>
        <taxon>Bacteria</taxon>
        <taxon>Bacillati</taxon>
        <taxon>Actinomycetota</taxon>
        <taxon>Actinomycetes</taxon>
        <taxon>Motilibacterales</taxon>
        <taxon>Vallicoccaceae</taxon>
        <taxon>Vallicoccus</taxon>
    </lineage>
</organism>
<dbReference type="GO" id="GO:0003677">
    <property type="term" value="F:DNA binding"/>
    <property type="evidence" value="ECO:0007669"/>
    <property type="project" value="UniProtKB-KW"/>
</dbReference>
<dbReference type="InterPro" id="IPR046348">
    <property type="entry name" value="SIS_dom_sf"/>
</dbReference>
<dbReference type="GO" id="GO:1901135">
    <property type="term" value="P:carbohydrate derivative metabolic process"/>
    <property type="evidence" value="ECO:0007669"/>
    <property type="project" value="InterPro"/>
</dbReference>
<dbReference type="InterPro" id="IPR047640">
    <property type="entry name" value="RpiR-like"/>
</dbReference>